<protein>
    <submittedName>
        <fullName evidence="1">Uncharacterized protein</fullName>
    </submittedName>
</protein>
<comment type="caution">
    <text evidence="1">The sequence shown here is derived from an EMBL/GenBank/DDBJ whole genome shotgun (WGS) entry which is preliminary data.</text>
</comment>
<accession>A0ABQ5EKB0</accession>
<proteinExistence type="predicted"/>
<name>A0ABQ5EKB0_9ASTR</name>
<sequence length="97" mass="11002">MIFGGDNKLPVIIAKELEVEENPLLVKVLKSPIVLSLGNLSDIQETMEVLWTTSRPLGILFQSPLPVRPHASKCEDTTKLNWEKSHLYGQKRHCPRQ</sequence>
<reference evidence="1" key="1">
    <citation type="journal article" date="2022" name="Int. J. Mol. Sci.">
        <title>Draft Genome of Tanacetum Coccineum: Genomic Comparison of Closely Related Tanacetum-Family Plants.</title>
        <authorList>
            <person name="Yamashiro T."/>
            <person name="Shiraishi A."/>
            <person name="Nakayama K."/>
            <person name="Satake H."/>
        </authorList>
    </citation>
    <scope>NUCLEOTIDE SEQUENCE</scope>
</reference>
<organism evidence="1 2">
    <name type="scientific">Tanacetum coccineum</name>
    <dbReference type="NCBI Taxonomy" id="301880"/>
    <lineage>
        <taxon>Eukaryota</taxon>
        <taxon>Viridiplantae</taxon>
        <taxon>Streptophyta</taxon>
        <taxon>Embryophyta</taxon>
        <taxon>Tracheophyta</taxon>
        <taxon>Spermatophyta</taxon>
        <taxon>Magnoliopsida</taxon>
        <taxon>eudicotyledons</taxon>
        <taxon>Gunneridae</taxon>
        <taxon>Pentapetalae</taxon>
        <taxon>asterids</taxon>
        <taxon>campanulids</taxon>
        <taxon>Asterales</taxon>
        <taxon>Asteraceae</taxon>
        <taxon>Asteroideae</taxon>
        <taxon>Anthemideae</taxon>
        <taxon>Anthemidinae</taxon>
        <taxon>Tanacetum</taxon>
    </lineage>
</organism>
<dbReference type="EMBL" id="BQNB010016393">
    <property type="protein sequence ID" value="GJT51269.1"/>
    <property type="molecule type" value="Genomic_DNA"/>
</dbReference>
<gene>
    <name evidence="1" type="ORF">Tco_0977426</name>
</gene>
<dbReference type="Proteomes" id="UP001151760">
    <property type="component" value="Unassembled WGS sequence"/>
</dbReference>
<evidence type="ECO:0000313" key="2">
    <source>
        <dbReference type="Proteomes" id="UP001151760"/>
    </source>
</evidence>
<keyword evidence="2" id="KW-1185">Reference proteome</keyword>
<reference evidence="1" key="2">
    <citation type="submission" date="2022-01" db="EMBL/GenBank/DDBJ databases">
        <authorList>
            <person name="Yamashiro T."/>
            <person name="Shiraishi A."/>
            <person name="Satake H."/>
            <person name="Nakayama K."/>
        </authorList>
    </citation>
    <scope>NUCLEOTIDE SEQUENCE</scope>
</reference>
<evidence type="ECO:0000313" key="1">
    <source>
        <dbReference type="EMBL" id="GJT51269.1"/>
    </source>
</evidence>